<organism evidence="1 2">
    <name type="scientific">Chitinophaga jiangningensis</name>
    <dbReference type="NCBI Taxonomy" id="1419482"/>
    <lineage>
        <taxon>Bacteria</taxon>
        <taxon>Pseudomonadati</taxon>
        <taxon>Bacteroidota</taxon>
        <taxon>Chitinophagia</taxon>
        <taxon>Chitinophagales</taxon>
        <taxon>Chitinophagaceae</taxon>
        <taxon>Chitinophaga</taxon>
    </lineage>
</organism>
<keyword evidence="2" id="KW-1185">Reference proteome</keyword>
<dbReference type="OrthoDB" id="655879at2"/>
<dbReference type="PROSITE" id="PS51257">
    <property type="entry name" value="PROKAR_LIPOPROTEIN"/>
    <property type="match status" value="1"/>
</dbReference>
<evidence type="ECO:0000313" key="1">
    <source>
        <dbReference type="EMBL" id="SHL81374.1"/>
    </source>
</evidence>
<sequence>MKMHYLLLVLVLAALSCKSDTSTAEKKEVRKEQKGLLELTDLDQLEINDSSIYLKASKGNPGEICLQYRFVNQIFFQNCCFKYFDYSNVVFPDTSIGIINESSFIVSNYFLFQDSILVLPLIGMNDCLSIYIINLRSKQVIVNDIRTAFSLVWMDKNSASFVITDTPRYINDSTLLYRLNKYSIHGAEVSIMKTDMSYLKYRLKDDLKTQYNIVRRICIDR</sequence>
<gene>
    <name evidence="1" type="ORF">SAMN05444266_10579</name>
</gene>
<dbReference type="AlphaFoldDB" id="A0A1M7DPD7"/>
<evidence type="ECO:0008006" key="3">
    <source>
        <dbReference type="Google" id="ProtNLM"/>
    </source>
</evidence>
<dbReference type="EMBL" id="FRBL01000005">
    <property type="protein sequence ID" value="SHL81374.1"/>
    <property type="molecule type" value="Genomic_DNA"/>
</dbReference>
<dbReference type="RefSeq" id="WP_073081623.1">
    <property type="nucleotide sequence ID" value="NZ_FRBL01000005.1"/>
</dbReference>
<protein>
    <recommendedName>
        <fullName evidence="3">Lipoprotein</fullName>
    </recommendedName>
</protein>
<evidence type="ECO:0000313" key="2">
    <source>
        <dbReference type="Proteomes" id="UP000184420"/>
    </source>
</evidence>
<dbReference type="Proteomes" id="UP000184420">
    <property type="component" value="Unassembled WGS sequence"/>
</dbReference>
<dbReference type="STRING" id="1419482.SAMN05444266_10579"/>
<reference evidence="1 2" key="1">
    <citation type="submission" date="2016-11" db="EMBL/GenBank/DDBJ databases">
        <authorList>
            <person name="Jaros S."/>
            <person name="Januszkiewicz K."/>
            <person name="Wedrychowicz H."/>
        </authorList>
    </citation>
    <scope>NUCLEOTIDE SEQUENCE [LARGE SCALE GENOMIC DNA]</scope>
    <source>
        <strain evidence="1 2">DSM 27406</strain>
    </source>
</reference>
<accession>A0A1M7DPD7</accession>
<proteinExistence type="predicted"/>
<name>A0A1M7DPD7_9BACT</name>